<name>A0A9P4MUU3_9PLEO</name>
<keyword evidence="4" id="KW-1185">Reference proteome</keyword>
<sequence>MAITGRDKNYEDVDLSNERRGNQQLQERVRSLISFVREQLGTVAQHHKQLARSRDQLIMQREQFRMLARTLHVEREKTATAEDSFMNKLRQFHSDGTSIISASIEESYQAVQKAREELGAAENDWIQAERNLGGAEWVFLEKEENFYRSDLIDRFSDDFFEEVLRGLNCQSQTRVAYTQEPTTAPASLLREELDSEILGLEILRKEFDSLRGQQARYLEQRREHKLRQLPLSLLPKQDLQFVRRYEDLLARITDSEVKIMQLKENTNLLGNVFETRSRIKEWLWEYLKSNAVQKTQYREILKHWGNTDIEDSWEDRANEYWDVDITDGSPEDDLVQPDDSVSQHVSEPAGSEQGKSMDQPGIDNDPYENLNNTQIPLNFEDNFDHGAVFPGPLFPEAFHPGPPSPGFGLVQSFESFYDSAEEFAGTPPGMIPWGKPDPVSSQGGEQIPDFSLDVPPPPPPPPPPAPIPTAEPGQLMVPQTNDQPLSLTIHDTPPYPATEPVDTVQLPNFQSAFALHTFIVDQPDAHENEREKTAVPAGPSDPPVQQDYRYEGEDTDNISTTDELHAERCTKSLPPTSRHPILLNDISFDLAEENVVRTPNDRNTLFQIGLNRKGPDLTVVRHPSRKYLKGGKVLISSFDVLVEI</sequence>
<keyword evidence="1" id="KW-0175">Coiled coil</keyword>
<dbReference type="EMBL" id="ML993887">
    <property type="protein sequence ID" value="KAF2204021.1"/>
    <property type="molecule type" value="Genomic_DNA"/>
</dbReference>
<organism evidence="3 4">
    <name type="scientific">Delitschia confertaspora ATCC 74209</name>
    <dbReference type="NCBI Taxonomy" id="1513339"/>
    <lineage>
        <taxon>Eukaryota</taxon>
        <taxon>Fungi</taxon>
        <taxon>Dikarya</taxon>
        <taxon>Ascomycota</taxon>
        <taxon>Pezizomycotina</taxon>
        <taxon>Dothideomycetes</taxon>
        <taxon>Pleosporomycetidae</taxon>
        <taxon>Pleosporales</taxon>
        <taxon>Delitschiaceae</taxon>
        <taxon>Delitschia</taxon>
    </lineage>
</organism>
<gene>
    <name evidence="3" type="ORF">GQ43DRAFT_469478</name>
</gene>
<dbReference type="OrthoDB" id="3798432at2759"/>
<feature type="compositionally biased region" description="Pro residues" evidence="2">
    <location>
        <begin position="454"/>
        <end position="469"/>
    </location>
</feature>
<evidence type="ECO:0000256" key="2">
    <source>
        <dbReference type="SAM" id="MobiDB-lite"/>
    </source>
</evidence>
<reference evidence="3" key="1">
    <citation type="journal article" date="2020" name="Stud. Mycol.">
        <title>101 Dothideomycetes genomes: a test case for predicting lifestyles and emergence of pathogens.</title>
        <authorList>
            <person name="Haridas S."/>
            <person name="Albert R."/>
            <person name="Binder M."/>
            <person name="Bloem J."/>
            <person name="Labutti K."/>
            <person name="Salamov A."/>
            <person name="Andreopoulos B."/>
            <person name="Baker S."/>
            <person name="Barry K."/>
            <person name="Bills G."/>
            <person name="Bluhm B."/>
            <person name="Cannon C."/>
            <person name="Castanera R."/>
            <person name="Culley D."/>
            <person name="Daum C."/>
            <person name="Ezra D."/>
            <person name="Gonzalez J."/>
            <person name="Henrissat B."/>
            <person name="Kuo A."/>
            <person name="Liang C."/>
            <person name="Lipzen A."/>
            <person name="Lutzoni F."/>
            <person name="Magnuson J."/>
            <person name="Mondo S."/>
            <person name="Nolan M."/>
            <person name="Ohm R."/>
            <person name="Pangilinan J."/>
            <person name="Park H.-J."/>
            <person name="Ramirez L."/>
            <person name="Alfaro M."/>
            <person name="Sun H."/>
            <person name="Tritt A."/>
            <person name="Yoshinaga Y."/>
            <person name="Zwiers L.-H."/>
            <person name="Turgeon B."/>
            <person name="Goodwin S."/>
            <person name="Spatafora J."/>
            <person name="Crous P."/>
            <person name="Grigoriev I."/>
        </authorList>
    </citation>
    <scope>NUCLEOTIDE SEQUENCE</scope>
    <source>
        <strain evidence="3">ATCC 74209</strain>
    </source>
</reference>
<feature type="region of interest" description="Disordered" evidence="2">
    <location>
        <begin position="427"/>
        <end position="480"/>
    </location>
</feature>
<accession>A0A9P4MUU3</accession>
<evidence type="ECO:0000313" key="4">
    <source>
        <dbReference type="Proteomes" id="UP000799536"/>
    </source>
</evidence>
<feature type="region of interest" description="Disordered" evidence="2">
    <location>
        <begin position="1"/>
        <end position="21"/>
    </location>
</feature>
<protein>
    <submittedName>
        <fullName evidence="3">Uncharacterized protein</fullName>
    </submittedName>
</protein>
<feature type="region of interest" description="Disordered" evidence="2">
    <location>
        <begin position="526"/>
        <end position="545"/>
    </location>
</feature>
<evidence type="ECO:0000256" key="1">
    <source>
        <dbReference type="SAM" id="Coils"/>
    </source>
</evidence>
<feature type="region of interest" description="Disordered" evidence="2">
    <location>
        <begin position="324"/>
        <end position="371"/>
    </location>
</feature>
<feature type="compositionally biased region" description="Acidic residues" evidence="2">
    <location>
        <begin position="324"/>
        <end position="336"/>
    </location>
</feature>
<proteinExistence type="predicted"/>
<evidence type="ECO:0000313" key="3">
    <source>
        <dbReference type="EMBL" id="KAF2204021.1"/>
    </source>
</evidence>
<dbReference type="AlphaFoldDB" id="A0A9P4MUU3"/>
<dbReference type="Proteomes" id="UP000799536">
    <property type="component" value="Unassembled WGS sequence"/>
</dbReference>
<comment type="caution">
    <text evidence="3">The sequence shown here is derived from an EMBL/GenBank/DDBJ whole genome shotgun (WGS) entry which is preliminary data.</text>
</comment>
<feature type="coiled-coil region" evidence="1">
    <location>
        <begin position="104"/>
        <end position="131"/>
    </location>
</feature>